<dbReference type="Proteomes" id="UP001642260">
    <property type="component" value="Unassembled WGS sequence"/>
</dbReference>
<dbReference type="AlphaFoldDB" id="A0ABC8JVJ7"/>
<feature type="region of interest" description="Disordered" evidence="3">
    <location>
        <begin position="230"/>
        <end position="263"/>
    </location>
</feature>
<feature type="compositionally biased region" description="Acidic residues" evidence="3">
    <location>
        <begin position="251"/>
        <end position="263"/>
    </location>
</feature>
<dbReference type="Gene3D" id="3.30.70.330">
    <property type="match status" value="1"/>
</dbReference>
<comment type="caution">
    <text evidence="5">The sequence shown here is derived from an EMBL/GenBank/DDBJ whole genome shotgun (WGS) entry which is preliminary data.</text>
</comment>
<dbReference type="InterPro" id="IPR012677">
    <property type="entry name" value="Nucleotide-bd_a/b_plait_sf"/>
</dbReference>
<evidence type="ECO:0000256" key="3">
    <source>
        <dbReference type="SAM" id="MobiDB-lite"/>
    </source>
</evidence>
<dbReference type="SMART" id="SM00360">
    <property type="entry name" value="RRM"/>
    <property type="match status" value="1"/>
</dbReference>
<evidence type="ECO:0000256" key="2">
    <source>
        <dbReference type="PROSITE-ProRule" id="PRU00176"/>
    </source>
</evidence>
<dbReference type="Pfam" id="PF00076">
    <property type="entry name" value="RRM_1"/>
    <property type="match status" value="1"/>
</dbReference>
<evidence type="ECO:0000259" key="4">
    <source>
        <dbReference type="PROSITE" id="PS50102"/>
    </source>
</evidence>
<name>A0ABC8JVJ7_ERUVS</name>
<reference evidence="5 6" key="1">
    <citation type="submission" date="2022-03" db="EMBL/GenBank/DDBJ databases">
        <authorList>
            <person name="Macdonald S."/>
            <person name="Ahmed S."/>
            <person name="Newling K."/>
        </authorList>
    </citation>
    <scope>NUCLEOTIDE SEQUENCE [LARGE SCALE GENOMIC DNA]</scope>
</reference>
<evidence type="ECO:0000313" key="5">
    <source>
        <dbReference type="EMBL" id="CAH8343552.1"/>
    </source>
</evidence>
<dbReference type="PANTHER" id="PTHR11176">
    <property type="entry name" value="BOULE-RELATED"/>
    <property type="match status" value="1"/>
</dbReference>
<evidence type="ECO:0000313" key="6">
    <source>
        <dbReference type="Proteomes" id="UP001642260"/>
    </source>
</evidence>
<dbReference type="SUPFAM" id="SSF54928">
    <property type="entry name" value="RNA-binding domain, RBD"/>
    <property type="match status" value="1"/>
</dbReference>
<accession>A0ABC8JVJ7</accession>
<dbReference type="InterPro" id="IPR035979">
    <property type="entry name" value="RBD_domain_sf"/>
</dbReference>
<dbReference type="PROSITE" id="PS50102">
    <property type="entry name" value="RRM"/>
    <property type="match status" value="1"/>
</dbReference>
<dbReference type="InterPro" id="IPR000504">
    <property type="entry name" value="RRM_dom"/>
</dbReference>
<dbReference type="GO" id="GO:0003723">
    <property type="term" value="F:RNA binding"/>
    <property type="evidence" value="ECO:0007669"/>
    <property type="project" value="UniProtKB-UniRule"/>
</dbReference>
<sequence length="263" mass="29424">MSQPNQNNNNFKDTKIFVGGLAWRTTTDDLRRFFEQYGEVIDANVVSGSLPGGKLRSKGYGFVVFRDPESANRACELSSQLIDGRQADVKMAYIGAKNNTNQSNQNALPHQAGPSHQYQNGLLNQVTPHQYQLASQYPTYQYFPPPNWVPYYGQPLYMHHVPCYSYSTAMVSTSHVSAYRAQRYWQRMNNQPSVIISAPPNAPIIENNDKEADTKIDSDQEGEIIATLQSEEEEAAKNTLQANGNGHEEQGEQEEGEGLSEAI</sequence>
<organism evidence="5 6">
    <name type="scientific">Eruca vesicaria subsp. sativa</name>
    <name type="common">Garden rocket</name>
    <name type="synonym">Eruca sativa</name>
    <dbReference type="NCBI Taxonomy" id="29727"/>
    <lineage>
        <taxon>Eukaryota</taxon>
        <taxon>Viridiplantae</taxon>
        <taxon>Streptophyta</taxon>
        <taxon>Embryophyta</taxon>
        <taxon>Tracheophyta</taxon>
        <taxon>Spermatophyta</taxon>
        <taxon>Magnoliopsida</taxon>
        <taxon>eudicotyledons</taxon>
        <taxon>Gunneridae</taxon>
        <taxon>Pentapetalae</taxon>
        <taxon>rosids</taxon>
        <taxon>malvids</taxon>
        <taxon>Brassicales</taxon>
        <taxon>Brassicaceae</taxon>
        <taxon>Brassiceae</taxon>
        <taxon>Eruca</taxon>
    </lineage>
</organism>
<gene>
    <name evidence="5" type="ORF">ERUC_LOCUS16109</name>
</gene>
<keyword evidence="6" id="KW-1185">Reference proteome</keyword>
<dbReference type="EMBL" id="CAKOAT010151820">
    <property type="protein sequence ID" value="CAH8343552.1"/>
    <property type="molecule type" value="Genomic_DNA"/>
</dbReference>
<proteinExistence type="predicted"/>
<evidence type="ECO:0000256" key="1">
    <source>
        <dbReference type="ARBA" id="ARBA00022884"/>
    </source>
</evidence>
<keyword evidence="1 2" id="KW-0694">RNA-binding</keyword>
<feature type="domain" description="RRM" evidence="4">
    <location>
        <begin position="14"/>
        <end position="94"/>
    </location>
</feature>
<protein>
    <recommendedName>
        <fullName evidence="4">RRM domain-containing protein</fullName>
    </recommendedName>
</protein>